<feature type="region of interest" description="Disordered" evidence="1">
    <location>
        <begin position="843"/>
        <end position="950"/>
    </location>
</feature>
<evidence type="ECO:0000313" key="2">
    <source>
        <dbReference type="EMBL" id="MEU5710225.1"/>
    </source>
</evidence>
<evidence type="ECO:0000256" key="1">
    <source>
        <dbReference type="SAM" id="MobiDB-lite"/>
    </source>
</evidence>
<feature type="compositionally biased region" description="Low complexity" evidence="1">
    <location>
        <begin position="875"/>
        <end position="888"/>
    </location>
</feature>
<dbReference type="EMBL" id="JBFAEG010000019">
    <property type="protein sequence ID" value="MEU5710225.1"/>
    <property type="molecule type" value="Genomic_DNA"/>
</dbReference>
<sequence>MAVQSWEDILHLLTGWPPVKRDDVTKVSGDSGIPWINYSFKPGGKQFDSEDDFFALIVPKEPNKGWHFEFFTSGGGKAARKCRVDIAYLDDPSFHGYWGRSDASLTNLLTNYSSVKGDLGAGADGAPSVDGVQLKSFAELAWSFDAAGDFFRQQAAVLADWKHQLGSERAAWKGNAAGAFWLLIDDIHKKYENYISQLQPPGFSPQHRSPSTGFVSKTLHGDDLIGAEQSLYKAYTDLHKIYSDFYWQQGKPITTSLPDGSKTEQHIPADPLDVLNQVFVEVGRWIIDHNSRQILERVNTQTSQIIGAAFTSDFSEDTAFGGLTATSTWHAMVQEAQNRWITNIETNLDAPARQVLETLQKDWSRVLDPSWNPAYSFSDTSSTLTSDVQQESNDSSNSSLDDNLKKLGDGIHNLGDGLNNGFKGLGDGLNNSFQGLGDGLNNMGNGLGNSLANLTGNGDASHGLGNGLGDQFTTKAPDFTGNGGLGGDIPDVTMPANVGGLTNFGSGLPISNIDGSTTTRTPTGVTTRYPNGNTLTRNADGSITSVFPDGTSRTISPDGDVTTVDPQGHSTTSHLGVGESLSNPDGTSITRNADGSLTQTAPDGTKTTTFDNGASEIVKPGGETQLTSPDGTVSHINPDGSLTTDNLDGSKVTVHPNGDVTSVDAQGHTTTSHLDPGKTITTGDGSTISVDGKGDIITHNPDGSTTTLHPNGRITTTEATGYGTSPRPGGSKLDMPSVHIPTYSGGGVTTHTPDGTAITRHPNGVTEFKHTDGSGLVTTSDGRYQTIPSPESAAATEANKALAAEAGSIAAGAGTGVGAAAGGVSDSQNAMGLLSPMMMMAGMNRMGGQQGNQQGGGDRERQLYDGNDMDGAVYAHGGPAFAQQGAPAEDPEEWEEEETDSDELLGPRRPSTESAYGPGGPRQATQSAWSGNGKDVWGTEEGGLPASIGH</sequence>
<gene>
    <name evidence="2" type="ORF">AB0H04_25695</name>
</gene>
<organism evidence="2 3">
    <name type="scientific">Streptomyces flaveolus</name>
    <dbReference type="NCBI Taxonomy" id="67297"/>
    <lineage>
        <taxon>Bacteria</taxon>
        <taxon>Bacillati</taxon>
        <taxon>Actinomycetota</taxon>
        <taxon>Actinomycetes</taxon>
        <taxon>Kitasatosporales</taxon>
        <taxon>Streptomycetaceae</taxon>
        <taxon>Streptomyces</taxon>
    </lineage>
</organism>
<feature type="region of interest" description="Disordered" evidence="1">
    <location>
        <begin position="699"/>
        <end position="735"/>
    </location>
</feature>
<feature type="compositionally biased region" description="Low complexity" evidence="1">
    <location>
        <begin position="517"/>
        <end position="527"/>
    </location>
</feature>
<dbReference type="NCBIfam" id="NF038047">
    <property type="entry name" value="not_Tcp10"/>
    <property type="match status" value="1"/>
</dbReference>
<dbReference type="InterPro" id="IPR047002">
    <property type="entry name" value="Tcp10_C_sf"/>
</dbReference>
<feature type="compositionally biased region" description="Acidic residues" evidence="1">
    <location>
        <begin position="889"/>
        <end position="903"/>
    </location>
</feature>
<proteinExistence type="predicted"/>
<feature type="region of interest" description="Disordered" evidence="1">
    <location>
        <begin position="379"/>
        <end position="401"/>
    </location>
</feature>
<keyword evidence="3" id="KW-1185">Reference proteome</keyword>
<feature type="compositionally biased region" description="Polar residues" evidence="1">
    <location>
        <begin position="564"/>
        <end position="612"/>
    </location>
</feature>
<comment type="caution">
    <text evidence="2">The sequence shown here is derived from an EMBL/GenBank/DDBJ whole genome shotgun (WGS) entry which is preliminary data.</text>
</comment>
<feature type="compositionally biased region" description="Polar residues" evidence="1">
    <location>
        <begin position="624"/>
        <end position="647"/>
    </location>
</feature>
<feature type="compositionally biased region" description="Polar residues" evidence="1">
    <location>
        <begin position="701"/>
        <end position="723"/>
    </location>
</feature>
<evidence type="ECO:0000313" key="3">
    <source>
        <dbReference type="Proteomes" id="UP001551011"/>
    </source>
</evidence>
<feature type="compositionally biased region" description="Polar residues" evidence="1">
    <location>
        <begin position="528"/>
        <end position="555"/>
    </location>
</feature>
<name>A0ABV3AE29_9ACTN</name>
<dbReference type="Proteomes" id="UP001551011">
    <property type="component" value="Unassembled WGS sequence"/>
</dbReference>
<reference evidence="2 3" key="1">
    <citation type="submission" date="2024-06" db="EMBL/GenBank/DDBJ databases">
        <title>The Natural Products Discovery Center: Release of the First 8490 Sequenced Strains for Exploring Actinobacteria Biosynthetic Diversity.</title>
        <authorList>
            <person name="Kalkreuter E."/>
            <person name="Kautsar S.A."/>
            <person name="Yang D."/>
            <person name="Bader C.D."/>
            <person name="Teijaro C.N."/>
            <person name="Fluegel L."/>
            <person name="Davis C.M."/>
            <person name="Simpson J.R."/>
            <person name="Lauterbach L."/>
            <person name="Steele A.D."/>
            <person name="Gui C."/>
            <person name="Meng S."/>
            <person name="Li G."/>
            <person name="Viehrig K."/>
            <person name="Ye F."/>
            <person name="Su P."/>
            <person name="Kiefer A.F."/>
            <person name="Nichols A."/>
            <person name="Cepeda A.J."/>
            <person name="Yan W."/>
            <person name="Fan B."/>
            <person name="Jiang Y."/>
            <person name="Adhikari A."/>
            <person name="Zheng C.-J."/>
            <person name="Schuster L."/>
            <person name="Cowan T.M."/>
            <person name="Smanski M.J."/>
            <person name="Chevrette M.G."/>
            <person name="De Carvalho L.P.S."/>
            <person name="Shen B."/>
        </authorList>
    </citation>
    <scope>NUCLEOTIDE SEQUENCE [LARGE SCALE GENOMIC DNA]</scope>
    <source>
        <strain evidence="2 3">NPDC020594</strain>
    </source>
</reference>
<accession>A0ABV3AE29</accession>
<dbReference type="RefSeq" id="WP_030937472.1">
    <property type="nucleotide sequence ID" value="NZ_JBEXDP010000028.1"/>
</dbReference>
<feature type="region of interest" description="Disordered" evidence="1">
    <location>
        <begin position="512"/>
        <end position="684"/>
    </location>
</feature>
<feature type="compositionally biased region" description="Polar residues" evidence="1">
    <location>
        <begin position="659"/>
        <end position="684"/>
    </location>
</feature>
<protein>
    <submittedName>
        <fullName evidence="2">AAWKG family protein</fullName>
    </submittedName>
</protein>
<dbReference type="Gene3D" id="2.60.450.20">
    <property type="match status" value="2"/>
</dbReference>